<gene>
    <name evidence="1" type="ORF">E5336_09325</name>
</gene>
<evidence type="ECO:0000313" key="2">
    <source>
        <dbReference type="Proteomes" id="UP000308836"/>
    </source>
</evidence>
<name>A0AC61R623_9FIRM</name>
<proteinExistence type="predicted"/>
<organism evidence="1 2">
    <name type="scientific">Dubosiella muris</name>
    <dbReference type="NCBI Taxonomy" id="3038133"/>
    <lineage>
        <taxon>Bacteria</taxon>
        <taxon>Bacillati</taxon>
        <taxon>Bacillota</taxon>
        <taxon>Erysipelotrichia</taxon>
        <taxon>Erysipelotrichales</taxon>
        <taxon>Erysipelotrichaceae</taxon>
        <taxon>Dubosiella</taxon>
    </lineage>
</organism>
<evidence type="ECO:0000313" key="1">
    <source>
        <dbReference type="EMBL" id="TGY65350.1"/>
    </source>
</evidence>
<protein>
    <submittedName>
        <fullName evidence="1">XRE family transcriptional regulator</fullName>
    </submittedName>
</protein>
<keyword evidence="2" id="KW-1185">Reference proteome</keyword>
<comment type="caution">
    <text evidence="1">The sequence shown here is derived from an EMBL/GenBank/DDBJ whole genome shotgun (WGS) entry which is preliminary data.</text>
</comment>
<dbReference type="EMBL" id="SRYG01000019">
    <property type="protein sequence ID" value="TGY65350.1"/>
    <property type="molecule type" value="Genomic_DNA"/>
</dbReference>
<sequence length="390" mass="45999">MENGQITYIGKWIRWRRKALGLSQAAFLKAHPLCSRKTLSLLENGKSDIRLDLIEDLLLAFDVRLQPDQTVLSDRCWNMLADAYETYDVPTMEARITRIETTLRPFSRDLFCRDALDFLDLLRRFLSRELSFDQAASLWRFLEPVWPRSVQDLALAMRYGAHLSVGVPFEEEKKLSQSEFLPNRISYGYRLWETDRRHLLSVHINQLESEVSYAQNPIRTMDLWILKLISFSKAERSDWKHTWNHITTHWNDVCLDSKRAVYVHNLTMAFFEKDELKTVARWLETVPDWSRTSLALRLVAIVTFSRLDKMDRLSLCLVSNTDDPGNPQYPYLHYFRLKYEKGLNADTLLDALAKDVWPLARDDSFFGPVFERELRELVIQTRRYRLLTLL</sequence>
<dbReference type="Proteomes" id="UP000308836">
    <property type="component" value="Unassembled WGS sequence"/>
</dbReference>
<accession>A0AC61R623</accession>
<reference evidence="1" key="1">
    <citation type="submission" date="2019-04" db="EMBL/GenBank/DDBJ databases">
        <title>Microbes associate with the intestines of laboratory mice.</title>
        <authorList>
            <person name="Navarre W."/>
            <person name="Wong E."/>
            <person name="Huang K."/>
            <person name="Tropini C."/>
            <person name="Ng K."/>
            <person name="Yu B."/>
        </authorList>
    </citation>
    <scope>NUCLEOTIDE SEQUENCE</scope>
    <source>
        <strain evidence="1">NM09_H32</strain>
    </source>
</reference>